<proteinExistence type="predicted"/>
<reference evidence="2 3" key="1">
    <citation type="journal article" date="2015" name="Biotechnol. Biofuels">
        <title>Enhanced degradation of softwood versus hardwood by the white-rot fungus Pycnoporus coccineus.</title>
        <authorList>
            <person name="Couturier M."/>
            <person name="Navarro D."/>
            <person name="Chevret D."/>
            <person name="Henrissat B."/>
            <person name="Piumi F."/>
            <person name="Ruiz-Duenas F.J."/>
            <person name="Martinez A.T."/>
            <person name="Grigoriev I.V."/>
            <person name="Riley R."/>
            <person name="Lipzen A."/>
            <person name="Berrin J.G."/>
            <person name="Master E.R."/>
            <person name="Rosso M.N."/>
        </authorList>
    </citation>
    <scope>NUCLEOTIDE SEQUENCE [LARGE SCALE GENOMIC DNA]</scope>
    <source>
        <strain evidence="2 3">BRFM310</strain>
    </source>
</reference>
<accession>A0A1Y2J326</accession>
<organism evidence="2 3">
    <name type="scientific">Trametes coccinea (strain BRFM310)</name>
    <name type="common">Pycnoporus coccineus</name>
    <dbReference type="NCBI Taxonomy" id="1353009"/>
    <lineage>
        <taxon>Eukaryota</taxon>
        <taxon>Fungi</taxon>
        <taxon>Dikarya</taxon>
        <taxon>Basidiomycota</taxon>
        <taxon>Agaricomycotina</taxon>
        <taxon>Agaricomycetes</taxon>
        <taxon>Polyporales</taxon>
        <taxon>Polyporaceae</taxon>
        <taxon>Trametes</taxon>
    </lineage>
</organism>
<keyword evidence="1" id="KW-0732">Signal</keyword>
<evidence type="ECO:0000256" key="1">
    <source>
        <dbReference type="SAM" id="SignalP"/>
    </source>
</evidence>
<evidence type="ECO:0000313" key="2">
    <source>
        <dbReference type="EMBL" id="OSD07815.1"/>
    </source>
</evidence>
<evidence type="ECO:0000313" key="3">
    <source>
        <dbReference type="Proteomes" id="UP000193067"/>
    </source>
</evidence>
<dbReference type="Proteomes" id="UP000193067">
    <property type="component" value="Unassembled WGS sequence"/>
</dbReference>
<gene>
    <name evidence="2" type="ORF">PYCCODRAFT_1430011</name>
</gene>
<dbReference type="AlphaFoldDB" id="A0A1Y2J326"/>
<sequence>MQFKTALILLATLVAGVLASPVPADVPCVIGPASRTARSLAAVVNVGNDVRELFDLHAGTCSIMSLTHHHHSWAEMMQSL</sequence>
<protein>
    <submittedName>
        <fullName evidence="2">Uncharacterized protein</fullName>
    </submittedName>
</protein>
<feature type="chain" id="PRO_5012169337" evidence="1">
    <location>
        <begin position="20"/>
        <end position="80"/>
    </location>
</feature>
<keyword evidence="3" id="KW-1185">Reference proteome</keyword>
<name>A0A1Y2J326_TRAC3</name>
<dbReference type="OrthoDB" id="10403537at2759"/>
<feature type="signal peptide" evidence="1">
    <location>
        <begin position="1"/>
        <end position="19"/>
    </location>
</feature>
<dbReference type="EMBL" id="KZ084087">
    <property type="protein sequence ID" value="OSD07815.1"/>
    <property type="molecule type" value="Genomic_DNA"/>
</dbReference>